<dbReference type="SUPFAM" id="SSF57850">
    <property type="entry name" value="RING/U-box"/>
    <property type="match status" value="1"/>
</dbReference>
<dbReference type="Pfam" id="PF14570">
    <property type="entry name" value="zf-RING_4"/>
    <property type="match status" value="1"/>
</dbReference>
<feature type="region of interest" description="Disordered" evidence="2">
    <location>
        <begin position="91"/>
        <end position="110"/>
    </location>
</feature>
<dbReference type="PANTHER" id="PTHR12603">
    <property type="entry name" value="CCR4-NOT TRANSCRIPTION COMPLEX RELATED"/>
    <property type="match status" value="1"/>
</dbReference>
<dbReference type="SMART" id="SM00361">
    <property type="entry name" value="RRM_1"/>
    <property type="match status" value="1"/>
</dbReference>
<dbReference type="PROSITE" id="PS50102">
    <property type="entry name" value="RRM"/>
    <property type="match status" value="1"/>
</dbReference>
<feature type="region of interest" description="Disordered" evidence="2">
    <location>
        <begin position="337"/>
        <end position="391"/>
    </location>
</feature>
<dbReference type="InterPro" id="IPR000504">
    <property type="entry name" value="RRM_dom"/>
</dbReference>
<evidence type="ECO:0000256" key="2">
    <source>
        <dbReference type="SAM" id="MobiDB-lite"/>
    </source>
</evidence>
<reference evidence="4 5" key="1">
    <citation type="submission" date="2024-10" db="EMBL/GenBank/DDBJ databases">
        <title>Updated reference genomes for cyclostephanoid diatoms.</title>
        <authorList>
            <person name="Roberts W.R."/>
            <person name="Alverson A.J."/>
        </authorList>
    </citation>
    <scope>NUCLEOTIDE SEQUENCE [LARGE SCALE GENOMIC DNA]</scope>
    <source>
        <strain evidence="4 5">AJA228-03</strain>
    </source>
</reference>
<keyword evidence="1" id="KW-0694">RNA-binding</keyword>
<feature type="region of interest" description="Disordered" evidence="2">
    <location>
        <begin position="810"/>
        <end position="844"/>
    </location>
</feature>
<dbReference type="PANTHER" id="PTHR12603:SF0">
    <property type="entry name" value="CCR4-NOT TRANSCRIPTION COMPLEX SUBUNIT 4"/>
    <property type="match status" value="1"/>
</dbReference>
<dbReference type="Gene3D" id="3.30.40.10">
    <property type="entry name" value="Zinc/RING finger domain, C3HC4 (zinc finger)"/>
    <property type="match status" value="1"/>
</dbReference>
<evidence type="ECO:0000256" key="1">
    <source>
        <dbReference type="PROSITE-ProRule" id="PRU00176"/>
    </source>
</evidence>
<dbReference type="InterPro" id="IPR013083">
    <property type="entry name" value="Znf_RING/FYVE/PHD"/>
</dbReference>
<feature type="domain" description="RRM" evidence="3">
    <location>
        <begin position="189"/>
        <end position="273"/>
    </location>
</feature>
<dbReference type="SUPFAM" id="SSF54928">
    <property type="entry name" value="RNA-binding domain, RBD"/>
    <property type="match status" value="1"/>
</dbReference>
<sequence length="844" mass="86795">MIARSLRQAILPCGYQVCMWCWHRIKESESGLCPACRTPYGDDPHEFSAVDMEDVVKANKEKVIAEKREKERLRAMREQEKREQLANYATPHSTVHHHHHSVGGGGSSASGNAVGGGGAANFVGAFAGHGGGLGSSSSSIGQFDGADLVAALGSAASSSSSLGHQGSKGPPEPPKDRSVLATMRVIRRNLVYAVGMPPNIATEETLRKPEYFGQYGKVSKIIINRNQNPGDPRRASASAYVTFAHKEDALACILALDGFYHDGRNIRASYGTSKYCSAFIKNVRCNNPDCTYLHHMGDAEDTFSKQEIQAGYVTSGRDVLARQQQIMAQQAAAAFGNGQAGSRKKVGGGGPSGTGKASNGPIFPPPAFDEPLPRKARAQSSILQSKPTPLGGISAPSAASIVAGISNATNAAPPAPHTTLTALTSLKRTGNMPLAGRVVSAGALAIAAKPSQPFVGVISDLTPAESLALQEQRQAQQILQAQKTAKQKHLQQMAQMSSISQQNSPSHSSIGSGTPPVDIAGGPSNGVVSGSSLHMGFPLIGNSFSGNLEGNKIGEPNAINSITSLEFGGSGILGGKPLASSPGVIGGASLAPSDNPFGLGLLSAESTSGGADKWRAAVNGQRNTFGGNGALWDGDSEFFSRPAPIGPSSRNNSAIGAPGGDVGGMSLFGTNRNAYLNGGSSALASILGIELPTGSGTLRDNSAAFLGGTTIQAPVGAVGATVGGLNSAGNGNVGAIGANKPNNCILQPIGAQNASFQGGGVPIGGYSSEGGNHDMALLQSLLPGVNITSGSSYRPAAPQHHLYQQPVGVGGLNHAQWSNGKNTTGTLQQQHDQRQQQQRSGNIW</sequence>
<dbReference type="InterPro" id="IPR003954">
    <property type="entry name" value="RRM_euk-type"/>
</dbReference>
<evidence type="ECO:0000313" key="5">
    <source>
        <dbReference type="Proteomes" id="UP001530377"/>
    </source>
</evidence>
<keyword evidence="5" id="KW-1185">Reference proteome</keyword>
<dbReference type="CDD" id="cd12438">
    <property type="entry name" value="RRM_CNOT4"/>
    <property type="match status" value="1"/>
</dbReference>
<comment type="caution">
    <text evidence="4">The sequence shown here is derived from an EMBL/GenBank/DDBJ whole genome shotgun (WGS) entry which is preliminary data.</text>
</comment>
<dbReference type="InterPro" id="IPR039780">
    <property type="entry name" value="Mot2"/>
</dbReference>
<feature type="region of interest" description="Disordered" evidence="2">
    <location>
        <begin position="489"/>
        <end position="525"/>
    </location>
</feature>
<dbReference type="CDD" id="cd16618">
    <property type="entry name" value="mRING-HC-C4C4_CNOT4"/>
    <property type="match status" value="1"/>
</dbReference>
<dbReference type="Proteomes" id="UP001530377">
    <property type="component" value="Unassembled WGS sequence"/>
</dbReference>
<dbReference type="GO" id="GO:0003723">
    <property type="term" value="F:RNA binding"/>
    <property type="evidence" value="ECO:0007669"/>
    <property type="project" value="UniProtKB-UniRule"/>
</dbReference>
<dbReference type="Gene3D" id="3.30.70.330">
    <property type="match status" value="1"/>
</dbReference>
<gene>
    <name evidence="4" type="ORF">ACHAXA_005509</name>
</gene>
<feature type="compositionally biased region" description="Polar residues" evidence="2">
    <location>
        <begin position="815"/>
        <end position="827"/>
    </location>
</feature>
<dbReference type="SMART" id="SM00360">
    <property type="entry name" value="RRM"/>
    <property type="match status" value="1"/>
</dbReference>
<feature type="region of interest" description="Disordered" evidence="2">
    <location>
        <begin position="157"/>
        <end position="178"/>
    </location>
</feature>
<protein>
    <recommendedName>
        <fullName evidence="3">RRM domain-containing protein</fullName>
    </recommendedName>
</protein>
<dbReference type="InterPro" id="IPR035979">
    <property type="entry name" value="RBD_domain_sf"/>
</dbReference>
<proteinExistence type="predicted"/>
<organism evidence="4 5">
    <name type="scientific">Cyclostephanos tholiformis</name>
    <dbReference type="NCBI Taxonomy" id="382380"/>
    <lineage>
        <taxon>Eukaryota</taxon>
        <taxon>Sar</taxon>
        <taxon>Stramenopiles</taxon>
        <taxon>Ochrophyta</taxon>
        <taxon>Bacillariophyta</taxon>
        <taxon>Coscinodiscophyceae</taxon>
        <taxon>Thalassiosirophycidae</taxon>
        <taxon>Stephanodiscales</taxon>
        <taxon>Stephanodiscaceae</taxon>
        <taxon>Cyclostephanos</taxon>
    </lineage>
</organism>
<feature type="compositionally biased region" description="Low complexity" evidence="2">
    <location>
        <begin position="835"/>
        <end position="844"/>
    </location>
</feature>
<dbReference type="Pfam" id="PF00076">
    <property type="entry name" value="RRM_1"/>
    <property type="match status" value="1"/>
</dbReference>
<dbReference type="InterPro" id="IPR012677">
    <property type="entry name" value="Nucleotide-bd_a/b_plait_sf"/>
</dbReference>
<evidence type="ECO:0000259" key="3">
    <source>
        <dbReference type="PROSITE" id="PS50102"/>
    </source>
</evidence>
<accession>A0ABD3RVE4</accession>
<feature type="compositionally biased region" description="Polar residues" evidence="2">
    <location>
        <begin position="378"/>
        <end position="387"/>
    </location>
</feature>
<feature type="compositionally biased region" description="Low complexity" evidence="2">
    <location>
        <begin position="157"/>
        <end position="169"/>
    </location>
</feature>
<feature type="compositionally biased region" description="Low complexity" evidence="2">
    <location>
        <begin position="491"/>
        <end position="513"/>
    </location>
</feature>
<evidence type="ECO:0000313" key="4">
    <source>
        <dbReference type="EMBL" id="KAL3816173.1"/>
    </source>
</evidence>
<dbReference type="AlphaFoldDB" id="A0ABD3RVE4"/>
<dbReference type="EMBL" id="JALLPB020000162">
    <property type="protein sequence ID" value="KAL3816173.1"/>
    <property type="molecule type" value="Genomic_DNA"/>
</dbReference>
<dbReference type="InterPro" id="IPR039515">
    <property type="entry name" value="NOT4_mRING-HC-C4C4"/>
</dbReference>
<dbReference type="InterPro" id="IPR034261">
    <property type="entry name" value="CNOT4_RRM"/>
</dbReference>
<name>A0ABD3RVE4_9STRA</name>